<evidence type="ECO:0000313" key="1">
    <source>
        <dbReference type="EMBL" id="KAJ7526579.1"/>
    </source>
</evidence>
<gene>
    <name evidence="1" type="ORF">O6H91_16G013200</name>
</gene>
<protein>
    <submittedName>
        <fullName evidence="1">Uncharacterized protein</fullName>
    </submittedName>
</protein>
<name>A0ACC2B9Z7_DIPCM</name>
<sequence>MRQLGVSQWCWGVLVLVMLLLSPLVESHLQYNYYLTTCPAAEIIVRKFVKQALIQNPGLGAGLLRMHFHDCFVHGCDASVLIDSTPENQAEKDSFFNNPSLRGFEVIDKAKAQLEALCPGVVSCADILALAARDSVALLGGPFWSIRSGRRDGSVSNAADVLENLPTPFFDLRQLTQNFAAKGFSQVEMLTLAGAHTIGASHCTSFSNRIYNFSDTTPQDPTLNSHFAEELKLQCPQTDFDPDLRVGMDSFTPIRFDNKYYIGLRNGRGLFTSDQTLFTDDHNTAATVKQYSDNGFLFSSKFVSAMIKMSEIEVKTGLQGDVRKNCRAFN</sequence>
<accession>A0ACC2B9Z7</accession>
<keyword evidence="2" id="KW-1185">Reference proteome</keyword>
<evidence type="ECO:0000313" key="2">
    <source>
        <dbReference type="Proteomes" id="UP001162992"/>
    </source>
</evidence>
<reference evidence="2" key="1">
    <citation type="journal article" date="2024" name="Proc. Natl. Acad. Sci. U.S.A.">
        <title>Extraordinary preservation of gene collinearity over three hundred million years revealed in homosporous lycophytes.</title>
        <authorList>
            <person name="Li C."/>
            <person name="Wickell D."/>
            <person name="Kuo L.Y."/>
            <person name="Chen X."/>
            <person name="Nie B."/>
            <person name="Liao X."/>
            <person name="Peng D."/>
            <person name="Ji J."/>
            <person name="Jenkins J."/>
            <person name="Williams M."/>
            <person name="Shu S."/>
            <person name="Plott C."/>
            <person name="Barry K."/>
            <person name="Rajasekar S."/>
            <person name="Grimwood J."/>
            <person name="Han X."/>
            <person name="Sun S."/>
            <person name="Hou Z."/>
            <person name="He W."/>
            <person name="Dai G."/>
            <person name="Sun C."/>
            <person name="Schmutz J."/>
            <person name="Leebens-Mack J.H."/>
            <person name="Li F.W."/>
            <person name="Wang L."/>
        </authorList>
    </citation>
    <scope>NUCLEOTIDE SEQUENCE [LARGE SCALE GENOMIC DNA]</scope>
    <source>
        <strain evidence="2">cv. PW_Plant_1</strain>
    </source>
</reference>
<proteinExistence type="predicted"/>
<dbReference type="Proteomes" id="UP001162992">
    <property type="component" value="Chromosome 16"/>
</dbReference>
<organism evidence="1 2">
    <name type="scientific">Diphasiastrum complanatum</name>
    <name type="common">Issler's clubmoss</name>
    <name type="synonym">Lycopodium complanatum</name>
    <dbReference type="NCBI Taxonomy" id="34168"/>
    <lineage>
        <taxon>Eukaryota</taxon>
        <taxon>Viridiplantae</taxon>
        <taxon>Streptophyta</taxon>
        <taxon>Embryophyta</taxon>
        <taxon>Tracheophyta</taxon>
        <taxon>Lycopodiopsida</taxon>
        <taxon>Lycopodiales</taxon>
        <taxon>Lycopodiaceae</taxon>
        <taxon>Lycopodioideae</taxon>
        <taxon>Diphasiastrum</taxon>
    </lineage>
</organism>
<dbReference type="EMBL" id="CM055107">
    <property type="protein sequence ID" value="KAJ7526579.1"/>
    <property type="molecule type" value="Genomic_DNA"/>
</dbReference>
<comment type="caution">
    <text evidence="1">The sequence shown here is derived from an EMBL/GenBank/DDBJ whole genome shotgun (WGS) entry which is preliminary data.</text>
</comment>